<dbReference type="EMBL" id="CAJNOQ010000400">
    <property type="protein sequence ID" value="CAF0796901.1"/>
    <property type="molecule type" value="Genomic_DNA"/>
</dbReference>
<proteinExistence type="predicted"/>
<dbReference type="Proteomes" id="UP000681722">
    <property type="component" value="Unassembled WGS sequence"/>
</dbReference>
<organism evidence="4 7">
    <name type="scientific">Didymodactylos carnosus</name>
    <dbReference type="NCBI Taxonomy" id="1234261"/>
    <lineage>
        <taxon>Eukaryota</taxon>
        <taxon>Metazoa</taxon>
        <taxon>Spiralia</taxon>
        <taxon>Gnathifera</taxon>
        <taxon>Rotifera</taxon>
        <taxon>Eurotatoria</taxon>
        <taxon>Bdelloidea</taxon>
        <taxon>Philodinida</taxon>
        <taxon>Philodinidae</taxon>
        <taxon>Didymodactylos</taxon>
    </lineage>
</organism>
<keyword evidence="7" id="KW-1185">Reference proteome</keyword>
<dbReference type="Proteomes" id="UP000682733">
    <property type="component" value="Unassembled WGS sequence"/>
</dbReference>
<dbReference type="EMBL" id="CAJOBC010000400">
    <property type="protein sequence ID" value="CAF3581614.1"/>
    <property type="molecule type" value="Genomic_DNA"/>
</dbReference>
<dbReference type="EMBL" id="CAJOBA010000590">
    <property type="protein sequence ID" value="CAF3543366.1"/>
    <property type="molecule type" value="Genomic_DNA"/>
</dbReference>
<evidence type="ECO:0000256" key="2">
    <source>
        <dbReference type="SAM" id="MobiDB-lite"/>
    </source>
</evidence>
<comment type="caution">
    <text evidence="4">The sequence shown here is derived from an EMBL/GenBank/DDBJ whole genome shotgun (WGS) entry which is preliminary data.</text>
</comment>
<evidence type="ECO:0000313" key="4">
    <source>
        <dbReference type="EMBL" id="CAF0796901.1"/>
    </source>
</evidence>
<dbReference type="EMBL" id="CAJNOK010000590">
    <property type="protein sequence ID" value="CAF0763394.1"/>
    <property type="molecule type" value="Genomic_DNA"/>
</dbReference>
<protein>
    <submittedName>
        <fullName evidence="4">Uncharacterized protein</fullName>
    </submittedName>
</protein>
<reference evidence="4" key="1">
    <citation type="submission" date="2021-02" db="EMBL/GenBank/DDBJ databases">
        <authorList>
            <person name="Nowell W R."/>
        </authorList>
    </citation>
    <scope>NUCLEOTIDE SEQUENCE</scope>
</reference>
<feature type="region of interest" description="Disordered" evidence="2">
    <location>
        <begin position="143"/>
        <end position="171"/>
    </location>
</feature>
<evidence type="ECO:0000313" key="3">
    <source>
        <dbReference type="EMBL" id="CAF0763394.1"/>
    </source>
</evidence>
<evidence type="ECO:0000256" key="1">
    <source>
        <dbReference type="SAM" id="Coils"/>
    </source>
</evidence>
<evidence type="ECO:0000313" key="6">
    <source>
        <dbReference type="EMBL" id="CAF3581614.1"/>
    </source>
</evidence>
<sequence length="187" mass="22198">MVLGRFPHYTAKLISNNDKSLKRGEKIPKCKVCQNTLMLNDFVLYETKTVLINGRPIEGRDTYPTYNQYWHAVNCFGFYKKTIDDDKQRIKKLRQKYGDSTKEFNEAYNELLNRRFPNFDKMTKSNQNILETIMEKGECIINNETKPKTNKRKISDETDDNEQSLTNKRRKTIRVSTSINKRRTLRK</sequence>
<evidence type="ECO:0000313" key="5">
    <source>
        <dbReference type="EMBL" id="CAF3543366.1"/>
    </source>
</evidence>
<dbReference type="AlphaFoldDB" id="A0A813SN92"/>
<gene>
    <name evidence="4" type="ORF">GPM918_LOCUS3303</name>
    <name evidence="3" type="ORF">OVA965_LOCUS2679</name>
    <name evidence="6" type="ORF">SRO942_LOCUS3303</name>
    <name evidence="5" type="ORF">TMI583_LOCUS2678</name>
</gene>
<keyword evidence="1" id="KW-0175">Coiled coil</keyword>
<feature type="coiled-coil region" evidence="1">
    <location>
        <begin position="83"/>
        <end position="110"/>
    </location>
</feature>
<dbReference type="Proteomes" id="UP000677228">
    <property type="component" value="Unassembled WGS sequence"/>
</dbReference>
<dbReference type="Proteomes" id="UP000663829">
    <property type="component" value="Unassembled WGS sequence"/>
</dbReference>
<evidence type="ECO:0000313" key="7">
    <source>
        <dbReference type="Proteomes" id="UP000663829"/>
    </source>
</evidence>
<name>A0A813SN92_9BILA</name>
<accession>A0A813SN92</accession>